<name>A0A4Y2EUX4_ARAVE</name>
<keyword evidence="2" id="KW-1185">Reference proteome</keyword>
<accession>A0A4Y2EUX4</accession>
<organism evidence="1 2">
    <name type="scientific">Araneus ventricosus</name>
    <name type="common">Orbweaver spider</name>
    <name type="synonym">Epeira ventricosa</name>
    <dbReference type="NCBI Taxonomy" id="182803"/>
    <lineage>
        <taxon>Eukaryota</taxon>
        <taxon>Metazoa</taxon>
        <taxon>Ecdysozoa</taxon>
        <taxon>Arthropoda</taxon>
        <taxon>Chelicerata</taxon>
        <taxon>Arachnida</taxon>
        <taxon>Araneae</taxon>
        <taxon>Araneomorphae</taxon>
        <taxon>Entelegynae</taxon>
        <taxon>Araneoidea</taxon>
        <taxon>Araneidae</taxon>
        <taxon>Araneus</taxon>
    </lineage>
</organism>
<gene>
    <name evidence="1" type="ORF">AVEN_45636_1</name>
</gene>
<reference evidence="1 2" key="1">
    <citation type="journal article" date="2019" name="Sci. Rep.">
        <title>Orb-weaving spider Araneus ventricosus genome elucidates the spidroin gene catalogue.</title>
        <authorList>
            <person name="Kono N."/>
            <person name="Nakamura H."/>
            <person name="Ohtoshi R."/>
            <person name="Moran D.A.P."/>
            <person name="Shinohara A."/>
            <person name="Yoshida Y."/>
            <person name="Fujiwara M."/>
            <person name="Mori M."/>
            <person name="Tomita M."/>
            <person name="Arakawa K."/>
        </authorList>
    </citation>
    <scope>NUCLEOTIDE SEQUENCE [LARGE SCALE GENOMIC DNA]</scope>
</reference>
<dbReference type="Proteomes" id="UP000499080">
    <property type="component" value="Unassembled WGS sequence"/>
</dbReference>
<comment type="caution">
    <text evidence="1">The sequence shown here is derived from an EMBL/GenBank/DDBJ whole genome shotgun (WGS) entry which is preliminary data.</text>
</comment>
<protein>
    <submittedName>
        <fullName evidence="1">Uncharacterized protein</fullName>
    </submittedName>
</protein>
<sequence>MEVRELLVVKIGNMWKCDNCWWWEREMYGSARTVGGGNGKCVEVRELLVAEMGNVWNSARTTGGEIGKLWKCRPLGGTGMRMKNCEVRMGHVWCARMCENEMCGSARTLVRK</sequence>
<dbReference type="AlphaFoldDB" id="A0A4Y2EUX4"/>
<proteinExistence type="predicted"/>
<evidence type="ECO:0000313" key="2">
    <source>
        <dbReference type="Proteomes" id="UP000499080"/>
    </source>
</evidence>
<dbReference type="EMBL" id="BGPR01000691">
    <property type="protein sequence ID" value="GBM31715.1"/>
    <property type="molecule type" value="Genomic_DNA"/>
</dbReference>
<evidence type="ECO:0000313" key="1">
    <source>
        <dbReference type="EMBL" id="GBM31715.1"/>
    </source>
</evidence>